<protein>
    <recommendedName>
        <fullName evidence="3">HNH nuclease domain-containing protein</fullName>
    </recommendedName>
</protein>
<dbReference type="AlphaFoldDB" id="A0A1G2IX76"/>
<gene>
    <name evidence="1" type="ORF">A2358_00570</name>
</gene>
<dbReference type="EMBL" id="MHPJ01000014">
    <property type="protein sequence ID" value="OGZ78768.1"/>
    <property type="molecule type" value="Genomic_DNA"/>
</dbReference>
<evidence type="ECO:0000313" key="1">
    <source>
        <dbReference type="EMBL" id="OGZ78768.1"/>
    </source>
</evidence>
<organism evidence="1 2">
    <name type="scientific">Candidatus Staskawiczbacteria bacterium RIFOXYB1_FULL_37_44</name>
    <dbReference type="NCBI Taxonomy" id="1802223"/>
    <lineage>
        <taxon>Bacteria</taxon>
        <taxon>Candidatus Staskawicziibacteriota</taxon>
    </lineage>
</organism>
<sequence>MPIVKCKICKKEFYAKPSWLKQGWGKYCSAKCQHKAQLRGKFVKCFICKKQVWKAPKALKHSKSGKYFCNKSCQTLWRNKFVYIGKNHPNWKNGHTIYRDILQRSKKEEICTLCKTKDRRVLAAHHLDGNRKNIKLKNLVWLCWNCHFLVHHDKETKKRLMAVVV</sequence>
<reference evidence="1 2" key="1">
    <citation type="journal article" date="2016" name="Nat. Commun.">
        <title>Thousands of microbial genomes shed light on interconnected biogeochemical processes in an aquifer system.</title>
        <authorList>
            <person name="Anantharaman K."/>
            <person name="Brown C.T."/>
            <person name="Hug L.A."/>
            <person name="Sharon I."/>
            <person name="Castelle C.J."/>
            <person name="Probst A.J."/>
            <person name="Thomas B.C."/>
            <person name="Singh A."/>
            <person name="Wilkins M.J."/>
            <person name="Karaoz U."/>
            <person name="Brodie E.L."/>
            <person name="Williams K.H."/>
            <person name="Hubbard S.S."/>
            <person name="Banfield J.F."/>
        </authorList>
    </citation>
    <scope>NUCLEOTIDE SEQUENCE [LARGE SCALE GENOMIC DNA]</scope>
</reference>
<dbReference type="Proteomes" id="UP000178650">
    <property type="component" value="Unassembled WGS sequence"/>
</dbReference>
<proteinExistence type="predicted"/>
<comment type="caution">
    <text evidence="1">The sequence shown here is derived from an EMBL/GenBank/DDBJ whole genome shotgun (WGS) entry which is preliminary data.</text>
</comment>
<evidence type="ECO:0008006" key="3">
    <source>
        <dbReference type="Google" id="ProtNLM"/>
    </source>
</evidence>
<name>A0A1G2IX76_9BACT</name>
<accession>A0A1G2IX76</accession>
<evidence type="ECO:0000313" key="2">
    <source>
        <dbReference type="Proteomes" id="UP000178650"/>
    </source>
</evidence>